<dbReference type="Gene3D" id="3.40.30.10">
    <property type="entry name" value="Glutaredoxin"/>
    <property type="match status" value="1"/>
</dbReference>
<dbReference type="KEGG" id="vg:40232963"/>
<dbReference type="CDD" id="cd02976">
    <property type="entry name" value="NrdH"/>
    <property type="match status" value="1"/>
</dbReference>
<protein>
    <submittedName>
        <fullName evidence="2">Thioredoxin</fullName>
    </submittedName>
</protein>
<dbReference type="Proteomes" id="UP000008404">
    <property type="component" value="Segment"/>
</dbReference>
<gene>
    <name evidence="2" type="primary">56</name>
    <name evidence="2" type="ORF">PBI_BAKA_56</name>
</gene>
<dbReference type="InterPro" id="IPR036249">
    <property type="entry name" value="Thioredoxin-like_sf"/>
</dbReference>
<evidence type="ECO:0000313" key="2">
    <source>
        <dbReference type="EMBL" id="AEK08113.1"/>
    </source>
</evidence>
<dbReference type="Pfam" id="PF00462">
    <property type="entry name" value="Glutaredoxin"/>
    <property type="match status" value="1"/>
</dbReference>
<dbReference type="InterPro" id="IPR002109">
    <property type="entry name" value="Glutaredoxin"/>
</dbReference>
<reference evidence="2 3" key="1">
    <citation type="journal article" date="2012" name="J. Virol.">
        <title>Complete Genome Sequences of 138 Mycobacteriophages.</title>
        <authorList>
            <consortium name="the Science Education Alliance Phage Hunters Advancing Genomics and Evolutionary Science Program"/>
            <consortium name="the KwaZulu-Natal Research Institute for Tuberculosis and HIV Mycobacterial Genetics Course Students"/>
            <consortium name="the Phage Hunters Integrating Research and Education Program"/>
            <person name="Hatfull G.F."/>
        </authorList>
    </citation>
    <scope>NUCLEOTIDE SEQUENCE [LARGE SCALE GENOMIC DNA]</scope>
    <source>
        <strain evidence="2">Baka</strain>
    </source>
</reference>
<organism evidence="2 3">
    <name type="scientific">Mycobacterium phage Baka</name>
    <dbReference type="NCBI Taxonomy" id="2902882"/>
    <lineage>
        <taxon>Viruses</taxon>
        <taxon>Duplodnaviria</taxon>
        <taxon>Heunggongvirae</taxon>
        <taxon>Uroviricota</taxon>
        <taxon>Caudoviricetes</taxon>
        <taxon>Omegavirus</taxon>
        <taxon>Omegavirus baka</taxon>
    </lineage>
</organism>
<dbReference type="RefSeq" id="YP_009636227.1">
    <property type="nucleotide sequence ID" value="NC_042316.1"/>
</dbReference>
<dbReference type="PROSITE" id="PS51354">
    <property type="entry name" value="GLUTAREDOXIN_2"/>
    <property type="match status" value="1"/>
</dbReference>
<evidence type="ECO:0000259" key="1">
    <source>
        <dbReference type="Pfam" id="PF00462"/>
    </source>
</evidence>
<dbReference type="EMBL" id="JF937090">
    <property type="protein sequence ID" value="AEK08113.1"/>
    <property type="molecule type" value="Genomic_DNA"/>
</dbReference>
<keyword evidence="3" id="KW-1185">Reference proteome</keyword>
<evidence type="ECO:0000313" key="3">
    <source>
        <dbReference type="Proteomes" id="UP000008404"/>
    </source>
</evidence>
<dbReference type="GeneID" id="40232963"/>
<sequence length="81" mass="9300">MKVTVYSPPTPCTWCKATKSRLDKLGVEYQPVVADEETINRFRDEGRGAFPVVVVERDGEEPWIWSGFRDLEIKKLAELSK</sequence>
<accession>G1D014</accession>
<dbReference type="SUPFAM" id="SSF52833">
    <property type="entry name" value="Thioredoxin-like"/>
    <property type="match status" value="1"/>
</dbReference>
<feature type="domain" description="Glutaredoxin" evidence="1">
    <location>
        <begin position="3"/>
        <end position="56"/>
    </location>
</feature>
<name>G1D014_9CAUD</name>
<proteinExistence type="predicted"/>